<dbReference type="GO" id="GO:0016405">
    <property type="term" value="F:CoA-ligase activity"/>
    <property type="evidence" value="ECO:0007669"/>
    <property type="project" value="TreeGrafter"/>
</dbReference>
<dbReference type="EMBL" id="JACGWN010000012">
    <property type="protein sequence ID" value="KAL0415703.1"/>
    <property type="molecule type" value="Genomic_DNA"/>
</dbReference>
<dbReference type="PANTHER" id="PTHR24096:SF251">
    <property type="entry name" value="4-COUMARATE--COA LIGASE-LIKE 9"/>
    <property type="match status" value="1"/>
</dbReference>
<evidence type="ECO:0000313" key="2">
    <source>
        <dbReference type="EMBL" id="KAL0415703.1"/>
    </source>
</evidence>
<reference evidence="2" key="1">
    <citation type="submission" date="2020-06" db="EMBL/GenBank/DDBJ databases">
        <authorList>
            <person name="Li T."/>
            <person name="Hu X."/>
            <person name="Zhang T."/>
            <person name="Song X."/>
            <person name="Zhang H."/>
            <person name="Dai N."/>
            <person name="Sheng W."/>
            <person name="Hou X."/>
            <person name="Wei L."/>
        </authorList>
    </citation>
    <scope>NUCLEOTIDE SEQUENCE</scope>
    <source>
        <strain evidence="2">KEN1</strain>
        <tissue evidence="2">Leaf</tissue>
    </source>
</reference>
<protein>
    <submittedName>
        <fullName evidence="2">4-coumarate--CoA ligase-like 9</fullName>
    </submittedName>
</protein>
<reference evidence="2" key="2">
    <citation type="journal article" date="2024" name="Plant">
        <title>Genomic evolution and insights into agronomic trait innovations of Sesamum species.</title>
        <authorList>
            <person name="Miao H."/>
            <person name="Wang L."/>
            <person name="Qu L."/>
            <person name="Liu H."/>
            <person name="Sun Y."/>
            <person name="Le M."/>
            <person name="Wang Q."/>
            <person name="Wei S."/>
            <person name="Zheng Y."/>
            <person name="Lin W."/>
            <person name="Duan Y."/>
            <person name="Cao H."/>
            <person name="Xiong S."/>
            <person name="Wang X."/>
            <person name="Wei L."/>
            <person name="Li C."/>
            <person name="Ma Q."/>
            <person name="Ju M."/>
            <person name="Zhao R."/>
            <person name="Li G."/>
            <person name="Mu C."/>
            <person name="Tian Q."/>
            <person name="Mei H."/>
            <person name="Zhang T."/>
            <person name="Gao T."/>
            <person name="Zhang H."/>
        </authorList>
    </citation>
    <scope>NUCLEOTIDE SEQUENCE</scope>
    <source>
        <strain evidence="2">KEN1</strain>
    </source>
</reference>
<sequence>MLIRAASGGESMVLMGKFDFVNMLEAVEKYRVTSIPVAPPLVVAITKSDMLNKYDLSVERNTDMQLTSQ</sequence>
<dbReference type="SUPFAM" id="SSF56801">
    <property type="entry name" value="Acetyl-CoA synthetase-like"/>
    <property type="match status" value="1"/>
</dbReference>
<gene>
    <name evidence="2" type="ORF">Slati_3402200</name>
</gene>
<accession>A0AAW2UG09</accession>
<evidence type="ECO:0000256" key="1">
    <source>
        <dbReference type="ARBA" id="ARBA00022598"/>
    </source>
</evidence>
<comment type="caution">
    <text evidence="2">The sequence shown here is derived from an EMBL/GenBank/DDBJ whole genome shotgun (WGS) entry which is preliminary data.</text>
</comment>
<name>A0AAW2UG09_9LAMI</name>
<dbReference type="PANTHER" id="PTHR24096">
    <property type="entry name" value="LONG-CHAIN-FATTY-ACID--COA LIGASE"/>
    <property type="match status" value="1"/>
</dbReference>
<keyword evidence="1 2" id="KW-0436">Ligase</keyword>
<organism evidence="2">
    <name type="scientific">Sesamum latifolium</name>
    <dbReference type="NCBI Taxonomy" id="2727402"/>
    <lineage>
        <taxon>Eukaryota</taxon>
        <taxon>Viridiplantae</taxon>
        <taxon>Streptophyta</taxon>
        <taxon>Embryophyta</taxon>
        <taxon>Tracheophyta</taxon>
        <taxon>Spermatophyta</taxon>
        <taxon>Magnoliopsida</taxon>
        <taxon>eudicotyledons</taxon>
        <taxon>Gunneridae</taxon>
        <taxon>Pentapetalae</taxon>
        <taxon>asterids</taxon>
        <taxon>lamiids</taxon>
        <taxon>Lamiales</taxon>
        <taxon>Pedaliaceae</taxon>
        <taxon>Sesamum</taxon>
    </lineage>
</organism>
<proteinExistence type="predicted"/>
<dbReference type="Gene3D" id="3.40.50.980">
    <property type="match status" value="1"/>
</dbReference>
<dbReference type="AlphaFoldDB" id="A0AAW2UG09"/>